<dbReference type="PANTHER" id="PTHR37984">
    <property type="entry name" value="PROTEIN CBG26694"/>
    <property type="match status" value="1"/>
</dbReference>
<dbReference type="InterPro" id="IPR012337">
    <property type="entry name" value="RNaseH-like_sf"/>
</dbReference>
<sequence>MQPATSIKQLPQFSRKASNVLENLLNLPREELRQTYEIFRQAVQHVLPEASTPQKKRRRRPQPSIIIGASVWDYGADSACDAPLYFEVVSSGCTSIQRRAGEGRVIVLDFAVEKNGYASTREVPSEGHASVLEFAFESSGCTSIQRRAGEGRVIVLDFAVEKNGYASTREVPSEGHASVLEFAFKSSGCTSIQRRAGEGHTRVLDFAVEPSGYASTSEVSEGHASCPGIRLQIKRVHQHPEKSRGGTHPCPAGAPGTHSSCIERTRLRLWAPLSTPAGEPAPQQHFTEGCASVTGLSASAEKRRKESESRENVNFLSHSTGNPFLNPYLSKGYVNGREITVLRDTGSTIDVVCRKYVLPDSYTGEIVWVKQPLDVNPIALPLAVVELNGEFGPVQTKAAVCADYLDEGRYVLGNRTAVLIEGSNGYEFNYKEQKDATTVVESGEESIGIPEVAPKLPEMPIINVFSHIGFPRELQVDQGTFLTSVWISELIDRLGIKVKHSSVYHLQSNPLKPFHQSLKKLLCALCLEADHDREKHFLWPIMALLTVTHESTGLPPAELVFGQNLLIPEPLIYEMWLEPEEDSKLVTENGFEQINRLTRCQDLVIAKLTDSQAKNKTRNDKNTVKREFGEGELQWMGPGVIRRKLSNTNDVVERIDKTDHRYQFNKYPKRPTPSHRNRFEMNERQNSNRQKIRKSRWDQSSNSRFKQQMTNRSDGNTSLDLVGSGSPEEHFESHLSAPTYSNRNFHNERRNPNNNCWNCRRNFRRRNKKQDAYKSCASPLTRDASQNIHPTCNKRRTQRSLNYFNARYGRKFANFKSEEPKIQPCNLTIQPFDLSKHKFNPENYLSVSGNFGRRRRKMNRNHQCNNLFAVFADTDCRKKYFEGHQQDLTPFETYFQRCCQIRGNLITAFNT</sequence>
<accession>A0AAV6VRR4</accession>
<dbReference type="Gene3D" id="3.30.420.10">
    <property type="entry name" value="Ribonuclease H-like superfamily/Ribonuclease H"/>
    <property type="match status" value="1"/>
</dbReference>
<evidence type="ECO:0000313" key="3">
    <source>
        <dbReference type="Proteomes" id="UP000827092"/>
    </source>
</evidence>
<organism evidence="2 3">
    <name type="scientific">Oedothorax gibbosus</name>
    <dbReference type="NCBI Taxonomy" id="931172"/>
    <lineage>
        <taxon>Eukaryota</taxon>
        <taxon>Metazoa</taxon>
        <taxon>Ecdysozoa</taxon>
        <taxon>Arthropoda</taxon>
        <taxon>Chelicerata</taxon>
        <taxon>Arachnida</taxon>
        <taxon>Araneae</taxon>
        <taxon>Araneomorphae</taxon>
        <taxon>Entelegynae</taxon>
        <taxon>Araneoidea</taxon>
        <taxon>Linyphiidae</taxon>
        <taxon>Erigoninae</taxon>
        <taxon>Oedothorax</taxon>
    </lineage>
</organism>
<dbReference type="EMBL" id="JAFNEN010000034">
    <property type="protein sequence ID" value="KAG8198845.1"/>
    <property type="molecule type" value="Genomic_DNA"/>
</dbReference>
<dbReference type="SUPFAM" id="SSF53098">
    <property type="entry name" value="Ribonuclease H-like"/>
    <property type="match status" value="1"/>
</dbReference>
<gene>
    <name evidence="2" type="ORF">JTE90_015065</name>
</gene>
<dbReference type="GO" id="GO:0003676">
    <property type="term" value="F:nucleic acid binding"/>
    <property type="evidence" value="ECO:0007669"/>
    <property type="project" value="InterPro"/>
</dbReference>
<proteinExistence type="predicted"/>
<comment type="caution">
    <text evidence="2">The sequence shown here is derived from an EMBL/GenBank/DDBJ whole genome shotgun (WGS) entry which is preliminary data.</text>
</comment>
<evidence type="ECO:0000256" key="1">
    <source>
        <dbReference type="SAM" id="MobiDB-lite"/>
    </source>
</evidence>
<feature type="compositionally biased region" description="Basic residues" evidence="1">
    <location>
        <begin position="667"/>
        <end position="676"/>
    </location>
</feature>
<feature type="compositionally biased region" description="Polar residues" evidence="1">
    <location>
        <begin position="698"/>
        <end position="719"/>
    </location>
</feature>
<dbReference type="PANTHER" id="PTHR37984:SF5">
    <property type="entry name" value="PROTEIN NYNRIN-LIKE"/>
    <property type="match status" value="1"/>
</dbReference>
<evidence type="ECO:0008006" key="4">
    <source>
        <dbReference type="Google" id="ProtNLM"/>
    </source>
</evidence>
<protein>
    <recommendedName>
        <fullName evidence="4">Integrase catalytic domain-containing protein</fullName>
    </recommendedName>
</protein>
<name>A0AAV6VRR4_9ARAC</name>
<evidence type="ECO:0000313" key="2">
    <source>
        <dbReference type="EMBL" id="KAG8198845.1"/>
    </source>
</evidence>
<feature type="region of interest" description="Disordered" evidence="1">
    <location>
        <begin position="656"/>
        <end position="747"/>
    </location>
</feature>
<reference evidence="2 3" key="1">
    <citation type="journal article" date="2022" name="Nat. Ecol. Evol.">
        <title>A masculinizing supergene underlies an exaggerated male reproductive morph in a spider.</title>
        <authorList>
            <person name="Hendrickx F."/>
            <person name="De Corte Z."/>
            <person name="Sonet G."/>
            <person name="Van Belleghem S.M."/>
            <person name="Kostlbacher S."/>
            <person name="Vangestel C."/>
        </authorList>
    </citation>
    <scope>NUCLEOTIDE SEQUENCE [LARGE SCALE GENOMIC DNA]</scope>
    <source>
        <strain evidence="2">W744_W776</strain>
    </source>
</reference>
<dbReference type="AlphaFoldDB" id="A0AAV6VRR4"/>
<dbReference type="InterPro" id="IPR036397">
    <property type="entry name" value="RNaseH_sf"/>
</dbReference>
<dbReference type="Proteomes" id="UP000827092">
    <property type="component" value="Unassembled WGS sequence"/>
</dbReference>
<keyword evidence="3" id="KW-1185">Reference proteome</keyword>
<dbReference type="InterPro" id="IPR050951">
    <property type="entry name" value="Retrovirus_Pol_polyprotein"/>
</dbReference>